<dbReference type="RefSeq" id="WP_186344030.1">
    <property type="nucleotide sequence ID" value="NZ_BMMR01000001.1"/>
</dbReference>
<protein>
    <recommendedName>
        <fullName evidence="5">DUF2029 domain-containing protein</fullName>
    </recommendedName>
</protein>
<feature type="transmembrane region" description="Helical" evidence="1">
    <location>
        <begin position="406"/>
        <end position="429"/>
    </location>
</feature>
<feature type="chain" id="PRO_5045910901" description="DUF2029 domain-containing protein" evidence="2">
    <location>
        <begin position="24"/>
        <end position="458"/>
    </location>
</feature>
<evidence type="ECO:0000256" key="2">
    <source>
        <dbReference type="SAM" id="SignalP"/>
    </source>
</evidence>
<evidence type="ECO:0000313" key="4">
    <source>
        <dbReference type="Proteomes" id="UP000604001"/>
    </source>
</evidence>
<feature type="transmembrane region" description="Helical" evidence="1">
    <location>
        <begin position="219"/>
        <end position="240"/>
    </location>
</feature>
<organism evidence="3 4">
    <name type="scientific">Nocardioides deserti</name>
    <dbReference type="NCBI Taxonomy" id="1588644"/>
    <lineage>
        <taxon>Bacteria</taxon>
        <taxon>Bacillati</taxon>
        <taxon>Actinomycetota</taxon>
        <taxon>Actinomycetes</taxon>
        <taxon>Propionibacteriales</taxon>
        <taxon>Nocardioidaceae</taxon>
        <taxon>Nocardioides</taxon>
    </lineage>
</organism>
<feature type="transmembrane region" description="Helical" evidence="1">
    <location>
        <begin position="109"/>
        <end position="130"/>
    </location>
</feature>
<feature type="transmembrane region" description="Helical" evidence="1">
    <location>
        <begin position="278"/>
        <end position="299"/>
    </location>
</feature>
<feature type="transmembrane region" description="Helical" evidence="1">
    <location>
        <begin position="191"/>
        <end position="212"/>
    </location>
</feature>
<dbReference type="EMBL" id="JACMYC010000001">
    <property type="protein sequence ID" value="MBC2958718.1"/>
    <property type="molecule type" value="Genomic_DNA"/>
</dbReference>
<comment type="caution">
    <text evidence="3">The sequence shown here is derived from an EMBL/GenBank/DDBJ whole genome shotgun (WGS) entry which is preliminary data.</text>
</comment>
<evidence type="ECO:0008006" key="5">
    <source>
        <dbReference type="Google" id="ProtNLM"/>
    </source>
</evidence>
<keyword evidence="1" id="KW-0472">Membrane</keyword>
<dbReference type="Proteomes" id="UP000604001">
    <property type="component" value="Unassembled WGS sequence"/>
</dbReference>
<proteinExistence type="predicted"/>
<feature type="transmembrane region" description="Helical" evidence="1">
    <location>
        <begin position="165"/>
        <end position="185"/>
    </location>
</feature>
<keyword evidence="4" id="KW-1185">Reference proteome</keyword>
<evidence type="ECO:0000256" key="1">
    <source>
        <dbReference type="SAM" id="Phobius"/>
    </source>
</evidence>
<feature type="signal peptide" evidence="2">
    <location>
        <begin position="1"/>
        <end position="23"/>
    </location>
</feature>
<evidence type="ECO:0000313" key="3">
    <source>
        <dbReference type="EMBL" id="MBC2958718.1"/>
    </source>
</evidence>
<gene>
    <name evidence="3" type="ORF">H7344_00235</name>
</gene>
<name>A0ABR6U3M1_9ACTN</name>
<keyword evidence="2" id="KW-0732">Signal</keyword>
<feature type="transmembrane region" description="Helical" evidence="1">
    <location>
        <begin position="366"/>
        <end position="386"/>
    </location>
</feature>
<feature type="transmembrane region" description="Helical" evidence="1">
    <location>
        <begin position="136"/>
        <end position="153"/>
    </location>
</feature>
<accession>A0ABR6U3M1</accession>
<keyword evidence="1" id="KW-0812">Transmembrane</keyword>
<reference evidence="3 4" key="1">
    <citation type="submission" date="2020-08" db="EMBL/GenBank/DDBJ databases">
        <title>novel species in genus Nocardioides.</title>
        <authorList>
            <person name="Zhang G."/>
        </authorList>
    </citation>
    <scope>NUCLEOTIDE SEQUENCE [LARGE SCALE GENOMIC DNA]</scope>
    <source>
        <strain evidence="3 4">SC8A-24</strain>
    </source>
</reference>
<sequence>MPPTALARFVPPALAGLAAVVYAATADRSIGMNDVTSAAVGAWRIASGGTPWLDGVDLSALDLKDEYLWVGEAENGHTAVFRSPGAVAMGVPAYLLARTGAQPEDFVRWPGAVWAALLTAFMLTLFWRALRAHLPAAWATAAVGVLGFATPVWTINANGLWTHTLTVLGIAGMAWGAATGRWWLVGLFGGVGLWGRLHVALVVALLGLGLAIWRRKPAIALVVGAVSGTFLVLAGTWSSWMYGGGWRPQGPYASPTEYVARTAGTVESSPWDGLVNQLGLWVSADRGLLVWSPVLLLLLPALVRSWRDLPDWTRVLAVAGLAYSLVQGQLNEFDGGSGYYGYRLTLETAACLFPAYALAARRAGRVAAALIGPVLGVSVAAMTIGATSEGFLVLEEHAWTDNSLALALRTFPLLWLWLALMALVGHLAVRVWHDRGLDRAATPAYATAAGSATREPVS</sequence>
<keyword evidence="1" id="KW-1133">Transmembrane helix</keyword>